<feature type="binding site" description="in chain A" evidence="10">
    <location>
        <position position="333"/>
    </location>
    <ligand>
        <name>GDP-alpha-D-mannuronate</name>
        <dbReference type="ChEBI" id="CHEBI:84886"/>
        <note>ligand shared between homodimeric partners</note>
    </ligand>
</feature>
<evidence type="ECO:0000256" key="7">
    <source>
        <dbReference type="ARBA" id="ARBA00023027"/>
    </source>
</evidence>
<accession>A0A2N8PI22</accession>
<dbReference type="InterPro" id="IPR036220">
    <property type="entry name" value="UDP-Glc/GDP-Man_DH_C_sf"/>
</dbReference>
<feature type="binding site" description="in chain A" evidence="11">
    <location>
        <position position="10"/>
    </location>
    <ligand>
        <name>NAD(+)</name>
        <dbReference type="ChEBI" id="CHEBI:57540"/>
        <note>ligand shared between homodimeric partners</note>
    </ligand>
</feature>
<dbReference type="InterPro" id="IPR014027">
    <property type="entry name" value="UDP-Glc/GDP-Man_DH_C"/>
</dbReference>
<feature type="binding site" description="in chain A" evidence="10">
    <location>
        <position position="271"/>
    </location>
    <ligand>
        <name>GDP-alpha-D-mannuronate</name>
        <dbReference type="ChEBI" id="CHEBI:84886"/>
        <note>ligand shared between homodimeric partners</note>
    </ligand>
</feature>
<dbReference type="InterPro" id="IPR036291">
    <property type="entry name" value="NAD(P)-bd_dom_sf"/>
</dbReference>
<feature type="binding site" description="in chain A" evidence="11">
    <location>
        <position position="30"/>
    </location>
    <ligand>
        <name>NAD(+)</name>
        <dbReference type="ChEBI" id="CHEBI:57540"/>
        <note>ligand shared between homodimeric partners</note>
    </ligand>
</feature>
<feature type="binding site" description="in chain A" evidence="10">
    <location>
        <position position="274"/>
    </location>
    <ligand>
        <name>GDP-alpha-D-mannuronate</name>
        <dbReference type="ChEBI" id="CHEBI:84886"/>
        <note>ligand shared between homodimeric partners</note>
    </ligand>
</feature>
<name>A0A2N8PI22_STRNR</name>
<protein>
    <recommendedName>
        <fullName evidence="4">GDP-mannose 6-dehydrogenase</fullName>
        <ecNumber evidence="3">1.1.1.132</ecNumber>
    </recommendedName>
</protein>
<sequence length="446" mass="47621">MRVSVLGLGYVGCVSAACLASMGHEVIGVDVNQVKVDLVNDGKAPVVEERIGELIAEVVRTGALRATRDVREAITGSEVSLVCVGTPSEPNGSLCTTYLERVTEQIGAALADRSERSGRSGRSGRHTVVFRSTMLPGTCLNLLVPILEKSVGGTAGVDIGVAVNPEFLREGTSVRDFFDPPKTVIGELDPASGDTVRALYDGLPGEVFRVPIPTAEAIKYADNAFHGLKIGFANELGAVCQALGVDSHQVMDVFLADRKLNISPAYLRPGFAFGGSCLPKDLRSLVHAAQRADVSVPILAHVLPSNADHLQRAVDLVERTGKRRVGLFGLSFKPGTDDLRESPLVELAEMLFGKGYDLRIHDANVSLSRLLGANREYIETRLPHLAQLLADSVEQVLEHAEVCLVGTRDPAVLSALPHGGPVIVDLIHLPDAEARRAEPGYMGLAW</sequence>
<evidence type="ECO:0000256" key="10">
    <source>
        <dbReference type="PIRSR" id="PIRSR500135-2"/>
    </source>
</evidence>
<comment type="caution">
    <text evidence="13">The sequence shown here is derived from an EMBL/GenBank/DDBJ whole genome shotgun (WGS) entry which is preliminary data.</text>
</comment>
<dbReference type="PANTHER" id="PTHR43750">
    <property type="entry name" value="UDP-GLUCOSE 6-DEHYDROGENASE TUAD"/>
    <property type="match status" value="1"/>
</dbReference>
<dbReference type="Pfam" id="PF03720">
    <property type="entry name" value="UDPG_MGDP_dh_C"/>
    <property type="match status" value="1"/>
</dbReference>
<evidence type="ECO:0000256" key="1">
    <source>
        <dbReference type="ARBA" id="ARBA00005182"/>
    </source>
</evidence>
<dbReference type="UniPathway" id="UPA00286"/>
<evidence type="ECO:0000256" key="2">
    <source>
        <dbReference type="ARBA" id="ARBA00006601"/>
    </source>
</evidence>
<feature type="binding site" description="in chain A" evidence="10">
    <location>
        <position position="223"/>
    </location>
    <ligand>
        <name>GDP-alpha-D-mannuronate</name>
        <dbReference type="ChEBI" id="CHEBI:84886"/>
        <note>ligand shared between homodimeric partners</note>
    </ligand>
</feature>
<dbReference type="RefSeq" id="WP_102923225.1">
    <property type="nucleotide sequence ID" value="NZ_LJSN01000002.1"/>
</dbReference>
<feature type="binding site" description="in chain A" evidence="10">
    <location>
        <position position="219"/>
    </location>
    <ligand>
        <name>GDP-alpha-D-mannuronate</name>
        <dbReference type="ChEBI" id="CHEBI:84886"/>
        <note>ligand shared between homodimeric partners</note>
    </ligand>
</feature>
<feature type="binding site" description="in chain A" evidence="11">
    <location>
        <position position="11"/>
    </location>
    <ligand>
        <name>NAD(+)</name>
        <dbReference type="ChEBI" id="CHEBI:57540"/>
        <note>ligand shared between homodimeric partners</note>
    </ligand>
</feature>
<dbReference type="Pfam" id="PF00984">
    <property type="entry name" value="UDPG_MGDP_dh"/>
    <property type="match status" value="1"/>
</dbReference>
<dbReference type="AlphaFoldDB" id="A0A2N8PI22"/>
<feature type="binding site" description="in chain A" evidence="11">
    <location>
        <position position="86"/>
    </location>
    <ligand>
        <name>NAD(+)</name>
        <dbReference type="ChEBI" id="CHEBI:57540"/>
        <note>ligand shared between homodimeric partners</note>
    </ligand>
</feature>
<feature type="binding site" description="in chain A" evidence="11">
    <location>
        <position position="133"/>
    </location>
    <ligand>
        <name>NAD(+)</name>
        <dbReference type="ChEBI" id="CHEBI:57540"/>
        <note>ligand shared between homodimeric partners</note>
    </ligand>
</feature>
<keyword evidence="14" id="KW-1185">Reference proteome</keyword>
<feature type="binding site" description="in chain A" evidence="10">
    <location>
        <position position="234"/>
    </location>
    <ligand>
        <name>GDP-alpha-D-mannuronate</name>
        <dbReference type="ChEBI" id="CHEBI:84886"/>
        <note>ligand shared between homodimeric partners</note>
    </ligand>
</feature>
<dbReference type="InterPro" id="IPR008927">
    <property type="entry name" value="6-PGluconate_DH-like_C_sf"/>
</dbReference>
<evidence type="ECO:0000313" key="13">
    <source>
        <dbReference type="EMBL" id="PNE40682.1"/>
    </source>
</evidence>
<keyword evidence="7 11" id="KW-0520">NAD</keyword>
<evidence type="ECO:0000313" key="14">
    <source>
        <dbReference type="Proteomes" id="UP000236047"/>
    </source>
</evidence>
<feature type="binding site" description="in chain A" evidence="10">
    <location>
        <position position="266"/>
    </location>
    <ligand>
        <name>GDP-alpha-D-mannuronate</name>
        <dbReference type="ChEBI" id="CHEBI:84886"/>
        <note>ligand shared between homodimeric partners</note>
    </ligand>
</feature>
<dbReference type="InterPro" id="IPR017476">
    <property type="entry name" value="UDP-Glc/GDP-Man"/>
</dbReference>
<comment type="similarity">
    <text evidence="2 8">Belongs to the UDP-glucose/GDP-mannose dehydrogenase family.</text>
</comment>
<dbReference type="NCBIfam" id="TIGR03026">
    <property type="entry name" value="NDP-sugDHase"/>
    <property type="match status" value="1"/>
</dbReference>
<reference evidence="14" key="1">
    <citation type="submission" date="2015-09" db="EMBL/GenBank/DDBJ databases">
        <authorList>
            <person name="Graham D.E."/>
            <person name="Mahan K.M."/>
            <person name="Klingeman D.M."/>
            <person name="Fida T."/>
            <person name="Giannone R.J."/>
            <person name="Hettich R.L."/>
            <person name="Parry R.J."/>
            <person name="Spain J.C."/>
        </authorList>
    </citation>
    <scope>NUCLEOTIDE SEQUENCE [LARGE SCALE GENOMIC DNA]</scope>
    <source>
        <strain evidence="14">JCM 4701</strain>
    </source>
</reference>
<feature type="domain" description="UDP-glucose/GDP-mannose dehydrogenase C-terminal" evidence="12">
    <location>
        <begin position="326"/>
        <end position="432"/>
    </location>
</feature>
<dbReference type="PROSITE" id="PS51257">
    <property type="entry name" value="PROKAR_LIPOPROTEIN"/>
    <property type="match status" value="1"/>
</dbReference>
<comment type="pathway">
    <text evidence="1">Glycan biosynthesis; alginate biosynthesis.</text>
</comment>
<dbReference type="InterPro" id="IPR028358">
    <property type="entry name" value="GDPman_DH"/>
</dbReference>
<dbReference type="InterPro" id="IPR001732">
    <property type="entry name" value="UDP-Glc/GDP-Man_DH_N"/>
</dbReference>
<dbReference type="SUPFAM" id="SSF51735">
    <property type="entry name" value="NAD(P)-binding Rossmann-fold domains"/>
    <property type="match status" value="1"/>
</dbReference>
<gene>
    <name evidence="13" type="ORF">AOB60_07530</name>
</gene>
<dbReference type="SUPFAM" id="SSF52413">
    <property type="entry name" value="UDP-glucose/GDP-mannose dehydrogenase C-terminal domain"/>
    <property type="match status" value="1"/>
</dbReference>
<evidence type="ECO:0000256" key="9">
    <source>
        <dbReference type="PIRSR" id="PIRSR500135-1"/>
    </source>
</evidence>
<evidence type="ECO:0000256" key="6">
    <source>
        <dbReference type="ARBA" id="ARBA00023002"/>
    </source>
</evidence>
<feature type="binding site" description="in chain A" evidence="10">
    <location>
        <position position="268"/>
    </location>
    <ligand>
        <name>GDP-alpha-D-mannuronate</name>
        <dbReference type="ChEBI" id="CHEBI:84886"/>
        <note>ligand shared between homodimeric partners</note>
    </ligand>
</feature>
<feature type="active site" description="Nucleophile" evidence="9">
    <location>
        <position position="277"/>
    </location>
</feature>
<dbReference type="EC" id="1.1.1.132" evidence="3"/>
<dbReference type="GO" id="GO:0047919">
    <property type="term" value="F:GDP-mannose 6-dehydrogenase activity"/>
    <property type="evidence" value="ECO:0007669"/>
    <property type="project" value="UniProtKB-EC"/>
</dbReference>
<feature type="binding site" description="in chain A" evidence="11">
    <location>
        <position position="340"/>
    </location>
    <ligand>
        <name>NAD(+)</name>
        <dbReference type="ChEBI" id="CHEBI:57540"/>
        <note>ligand shared between homodimeric partners</note>
    </ligand>
</feature>
<dbReference type="InterPro" id="IPR014026">
    <property type="entry name" value="UDP-Glc/GDP-Man_DH_dimer"/>
</dbReference>
<dbReference type="SUPFAM" id="SSF48179">
    <property type="entry name" value="6-phosphogluconate dehydrogenase C-terminal domain-like"/>
    <property type="match status" value="1"/>
</dbReference>
<dbReference type="SMART" id="SM00984">
    <property type="entry name" value="UDPG_MGDP_dh_C"/>
    <property type="match status" value="1"/>
</dbReference>
<dbReference type="PANTHER" id="PTHR43750:SF1">
    <property type="entry name" value="GDP-MANNOSE 6-DEHYDROGENASE"/>
    <property type="match status" value="1"/>
</dbReference>
<feature type="binding site" description="in chain A" evidence="11">
    <location>
        <position position="35"/>
    </location>
    <ligand>
        <name>NAD(+)</name>
        <dbReference type="ChEBI" id="CHEBI:57540"/>
        <note>ligand shared between homodimeric partners</note>
    </ligand>
</feature>
<dbReference type="Proteomes" id="UP000236047">
    <property type="component" value="Unassembled WGS sequence"/>
</dbReference>
<dbReference type="Gene3D" id="3.40.50.720">
    <property type="entry name" value="NAD(P)-binding Rossmann-like Domain"/>
    <property type="match status" value="2"/>
</dbReference>
<keyword evidence="6" id="KW-0560">Oxidoreductase</keyword>
<dbReference type="GO" id="GO:0042121">
    <property type="term" value="P:alginic acid biosynthetic process"/>
    <property type="evidence" value="ECO:0007669"/>
    <property type="project" value="UniProtKB-UniPathway"/>
</dbReference>
<feature type="binding site" description="in chain A" evidence="10">
    <location>
        <position position="170"/>
    </location>
    <ligand>
        <name>GDP-alpha-D-mannuronate</name>
        <dbReference type="ChEBI" id="CHEBI:84886"/>
        <note>ligand shared between homodimeric partners</note>
    </ligand>
</feature>
<feature type="binding site" description="in chain A" evidence="11">
    <location>
        <position position="280"/>
    </location>
    <ligand>
        <name>NAD(+)</name>
        <dbReference type="ChEBI" id="CHEBI:57540"/>
        <note>ligand shared between homodimeric partners</note>
    </ligand>
</feature>
<dbReference type="GO" id="GO:0051287">
    <property type="term" value="F:NAD binding"/>
    <property type="evidence" value="ECO:0007669"/>
    <property type="project" value="InterPro"/>
</dbReference>
<evidence type="ECO:0000256" key="8">
    <source>
        <dbReference type="PIRNR" id="PIRNR000124"/>
    </source>
</evidence>
<evidence type="ECO:0000256" key="3">
    <source>
        <dbReference type="ARBA" id="ARBA00012932"/>
    </source>
</evidence>
<dbReference type="EMBL" id="LJSN01000002">
    <property type="protein sequence ID" value="PNE40682.1"/>
    <property type="molecule type" value="Genomic_DNA"/>
</dbReference>
<evidence type="ECO:0000256" key="5">
    <source>
        <dbReference type="ARBA" id="ARBA00022841"/>
    </source>
</evidence>
<evidence type="ECO:0000259" key="12">
    <source>
        <dbReference type="SMART" id="SM00984"/>
    </source>
</evidence>
<dbReference type="PIRSF" id="PIRSF500135">
    <property type="entry name" value="GDPman_DH"/>
    <property type="match status" value="1"/>
</dbReference>
<evidence type="ECO:0000256" key="11">
    <source>
        <dbReference type="PIRSR" id="PIRSR500135-3"/>
    </source>
</evidence>
<keyword evidence="5" id="KW-0016">Alginate biosynthesis</keyword>
<feature type="binding site" description="in chain A" evidence="10">
    <location>
        <position position="226"/>
    </location>
    <ligand>
        <name>GDP-alpha-D-mannuronate</name>
        <dbReference type="ChEBI" id="CHEBI:84886"/>
        <note>ligand shared between homodimeric partners</note>
    </ligand>
</feature>
<proteinExistence type="inferred from homology"/>
<dbReference type="Pfam" id="PF03721">
    <property type="entry name" value="UDPG_MGDP_dh_N"/>
    <property type="match status" value="1"/>
</dbReference>
<organism evidence="13 14">
    <name type="scientific">Streptomyces noursei</name>
    <name type="common">Streptomyces albulus</name>
    <dbReference type="NCBI Taxonomy" id="1971"/>
    <lineage>
        <taxon>Bacteria</taxon>
        <taxon>Bacillati</taxon>
        <taxon>Actinomycetota</taxon>
        <taxon>Actinomycetes</taxon>
        <taxon>Kitasatosporales</taxon>
        <taxon>Streptomycetaceae</taxon>
        <taxon>Streptomyces</taxon>
    </lineage>
</organism>
<dbReference type="Gene3D" id="1.20.5.170">
    <property type="match status" value="1"/>
</dbReference>
<dbReference type="PIRSF" id="PIRSF000124">
    <property type="entry name" value="UDPglc_GDPman_dh"/>
    <property type="match status" value="1"/>
</dbReference>
<evidence type="ECO:0000256" key="4">
    <source>
        <dbReference type="ARBA" id="ARBA00020994"/>
    </source>
</evidence>